<dbReference type="AlphaFoldDB" id="A0A6S6U8G2"/>
<dbReference type="GO" id="GO:0008967">
    <property type="term" value="F:phosphoglycolate phosphatase activity"/>
    <property type="evidence" value="ECO:0007669"/>
    <property type="project" value="TreeGrafter"/>
</dbReference>
<keyword evidence="1" id="KW-0378">Hydrolase</keyword>
<evidence type="ECO:0000313" key="1">
    <source>
        <dbReference type="EMBL" id="CAA6830615.1"/>
    </source>
</evidence>
<dbReference type="InterPro" id="IPR023214">
    <property type="entry name" value="HAD_sf"/>
</dbReference>
<dbReference type="PANTHER" id="PTHR43434">
    <property type="entry name" value="PHOSPHOGLYCOLATE PHOSPHATASE"/>
    <property type="match status" value="1"/>
</dbReference>
<accession>A0A6S6U8G2</accession>
<dbReference type="InterPro" id="IPR050155">
    <property type="entry name" value="HAD-like_hydrolase_sf"/>
</dbReference>
<dbReference type="GO" id="GO:0005829">
    <property type="term" value="C:cytosol"/>
    <property type="evidence" value="ECO:0007669"/>
    <property type="project" value="TreeGrafter"/>
</dbReference>
<dbReference type="SFLD" id="SFLDS00003">
    <property type="entry name" value="Haloacid_Dehalogenase"/>
    <property type="match status" value="1"/>
</dbReference>
<dbReference type="PANTHER" id="PTHR43434:SF3">
    <property type="entry name" value="GMP_IMP NUCLEOTIDASE YRFG"/>
    <property type="match status" value="1"/>
</dbReference>
<dbReference type="SFLD" id="SFLDG01129">
    <property type="entry name" value="C1.5:_HAD__Beta-PGM__Phosphata"/>
    <property type="match status" value="1"/>
</dbReference>
<dbReference type="Pfam" id="PF00702">
    <property type="entry name" value="Hydrolase"/>
    <property type="match status" value="1"/>
</dbReference>
<reference evidence="1" key="1">
    <citation type="submission" date="2020-01" db="EMBL/GenBank/DDBJ databases">
        <authorList>
            <person name="Meier V. D."/>
            <person name="Meier V D."/>
        </authorList>
    </citation>
    <scope>NUCLEOTIDE SEQUENCE</scope>
    <source>
        <strain evidence="1">HLG_WM_MAG_09</strain>
    </source>
</reference>
<protein>
    <submittedName>
        <fullName evidence="1">FIG001957: putative hydrolase</fullName>
    </submittedName>
</protein>
<proteinExistence type="predicted"/>
<dbReference type="GO" id="GO:0006281">
    <property type="term" value="P:DNA repair"/>
    <property type="evidence" value="ECO:0007669"/>
    <property type="project" value="TreeGrafter"/>
</dbReference>
<organism evidence="1">
    <name type="scientific">uncultured Thiotrichaceae bacterium</name>
    <dbReference type="NCBI Taxonomy" id="298394"/>
    <lineage>
        <taxon>Bacteria</taxon>
        <taxon>Pseudomonadati</taxon>
        <taxon>Pseudomonadota</taxon>
        <taxon>Gammaproteobacteria</taxon>
        <taxon>Thiotrichales</taxon>
        <taxon>Thiotrichaceae</taxon>
        <taxon>environmental samples</taxon>
    </lineage>
</organism>
<sequence>MNKINLDWNSIDTVFLDMDGTLLDLHYDTHFWTEHLPKRYAEVKGVSDAEAHEVFTKHCNAIEGTLNWYCLDYWDEYLDLDVAVLKHEVADRIAIREGVEEFLNHLRMMEKRSVLLTNAHERIVDLKFGYVEIEHFFDDVITSHSLGLAKEDERFWGALAEQEDFDRERSLFIDDNLHVLRSAQQFGVANLLAIHEPDSQLGPKHTEEFTAIKSYQQLM</sequence>
<dbReference type="NCBIfam" id="TIGR01509">
    <property type="entry name" value="HAD-SF-IA-v3"/>
    <property type="match status" value="1"/>
</dbReference>
<dbReference type="InterPro" id="IPR006439">
    <property type="entry name" value="HAD-SF_hydro_IA"/>
</dbReference>
<dbReference type="NCBIfam" id="NF011564">
    <property type="entry name" value="PRK14988.1"/>
    <property type="match status" value="1"/>
</dbReference>
<gene>
    <name evidence="1" type="ORF">HELGO_WM26078</name>
</gene>
<dbReference type="EMBL" id="CACVAT010000605">
    <property type="protein sequence ID" value="CAA6830615.1"/>
    <property type="molecule type" value="Genomic_DNA"/>
</dbReference>
<dbReference type="SUPFAM" id="SSF56784">
    <property type="entry name" value="HAD-like"/>
    <property type="match status" value="1"/>
</dbReference>
<dbReference type="InterPro" id="IPR036412">
    <property type="entry name" value="HAD-like_sf"/>
</dbReference>
<name>A0A6S6U8G2_9GAMM</name>
<dbReference type="Gene3D" id="3.40.50.1000">
    <property type="entry name" value="HAD superfamily/HAD-like"/>
    <property type="match status" value="1"/>
</dbReference>